<evidence type="ECO:0000313" key="2">
    <source>
        <dbReference type="EMBL" id="QHN36782.1"/>
    </source>
</evidence>
<dbReference type="InterPro" id="IPR036188">
    <property type="entry name" value="FAD/NAD-bd_sf"/>
</dbReference>
<gene>
    <name evidence="2" type="ORF">GII31_19650</name>
</gene>
<dbReference type="SUPFAM" id="SSF51905">
    <property type="entry name" value="FAD/NAD(P)-binding domain"/>
    <property type="match status" value="2"/>
</dbReference>
<dbReference type="Gene3D" id="3.50.50.60">
    <property type="entry name" value="FAD/NAD(P)-binding domain"/>
    <property type="match status" value="2"/>
</dbReference>
<dbReference type="Proteomes" id="UP001059836">
    <property type="component" value="Chromosome"/>
</dbReference>
<reference evidence="2" key="1">
    <citation type="journal article" date="2021" name="Nat. Microbiol.">
        <title>Cocultivation of an ultrasmall environmental parasitic bacterium with lytic ability against bacteria associated with wastewater foams.</title>
        <authorList>
            <person name="Batinovic S."/>
            <person name="Rose J.J.A."/>
            <person name="Ratcliffe J."/>
            <person name="Seviour R.J."/>
            <person name="Petrovski S."/>
        </authorList>
    </citation>
    <scope>NUCLEOTIDE SEQUENCE</scope>
    <source>
        <strain evidence="2">CON9</strain>
    </source>
</reference>
<dbReference type="PANTHER" id="PTHR42877">
    <property type="entry name" value="L-ORNITHINE N(5)-MONOOXYGENASE-RELATED"/>
    <property type="match status" value="1"/>
</dbReference>
<sequence length="695" mass="76456">MVTRMSKSRQHPNSPNRSSGWGNPPAGAFTPTAEFTDEQMRRAIEHANLPILLGSLALLTGDDKWISEPYIPTPPQDLGDHDSGGFDDEVAGRIRTEAVETLCSWRDGTLNLPADPPAPQHISEVLAVMLGDRIPDGYGTLLGEEMGIYPRHTEPVRSPAPGFRVLIVGAGISGLAMAVRLGQAGIDYLIVDKNDDVGGTWHENVYPGCGVDTPSYLYALSFDPKPDWQQYFATQAELAQYWHELADKHGVLPNTRLNTVVREARFDEQTCGWHVDVAPVGSPDAVETLTADVVVSGVGLLNQPAIPDLPGMGDFTGPVVHTAQWDRSFDVAGKKVAVIGTGASAMQFVPAGSQVAQKVTVFQRTPQWSMPHPLKGAHVTDDMHFLNAHVPFYLAWYRARLFWRMGDKVWKLLQVDPEYPHLGRAVNKANDRLRAMLTTFIEHELAGRPDLLDKCIPDYPPYGKRLLVDSQWFSTLTKDNVELVTDGIETITATGVRTTDGVDHDVDIIVLATGFKAVDVLASLPVRGRGGRTLREVWGAGDGRAHLGISIPGFPNFFCLYGPNTNTGHGGTVIAGTEMQVQHISAIIAAMIDRDLATVEVRQEVHDDYNAELDRALSRTVWDFGGTTTYYRNSGGRIVTNSPWRYVDYWQRVHEPNLDDFLTTSRISATEEFLTENINHAIVRTADSRNPSEAS</sequence>
<protein>
    <submittedName>
        <fullName evidence="2">FAD-dependent oxidoreductase</fullName>
    </submittedName>
</protein>
<dbReference type="PRINTS" id="PR00411">
    <property type="entry name" value="PNDRDTASEI"/>
</dbReference>
<feature type="compositionally biased region" description="Basic residues" evidence="1">
    <location>
        <begin position="1"/>
        <end position="10"/>
    </location>
</feature>
<dbReference type="EMBL" id="CP045809">
    <property type="protein sequence ID" value="QHN36782.1"/>
    <property type="molecule type" value="Genomic_DNA"/>
</dbReference>
<dbReference type="PANTHER" id="PTHR42877:SF4">
    <property type="entry name" value="FAD_NAD(P)-BINDING DOMAIN-CONTAINING PROTEIN-RELATED"/>
    <property type="match status" value="1"/>
</dbReference>
<dbReference type="Pfam" id="PF13450">
    <property type="entry name" value="NAD_binding_8"/>
    <property type="match status" value="1"/>
</dbReference>
<feature type="region of interest" description="Disordered" evidence="1">
    <location>
        <begin position="1"/>
        <end position="31"/>
    </location>
</feature>
<proteinExistence type="predicted"/>
<name>A0ABX6IM31_9ACTN</name>
<feature type="compositionally biased region" description="Polar residues" evidence="1">
    <location>
        <begin position="11"/>
        <end position="21"/>
    </location>
</feature>
<evidence type="ECO:0000313" key="3">
    <source>
        <dbReference type="Proteomes" id="UP001059836"/>
    </source>
</evidence>
<accession>A0ABX6IM31</accession>
<dbReference type="InterPro" id="IPR051209">
    <property type="entry name" value="FAD-bind_Monooxygenase_sf"/>
</dbReference>
<organism evidence="2 3">
    <name type="scientific">Gordonia pseudamarae</name>
    <dbReference type="NCBI Taxonomy" id="2831662"/>
    <lineage>
        <taxon>Bacteria</taxon>
        <taxon>Bacillati</taxon>
        <taxon>Actinomycetota</taxon>
        <taxon>Actinomycetes</taxon>
        <taxon>Mycobacteriales</taxon>
        <taxon>Gordoniaceae</taxon>
        <taxon>Gordonia</taxon>
    </lineage>
</organism>
<keyword evidence="3" id="KW-1185">Reference proteome</keyword>
<evidence type="ECO:0000256" key="1">
    <source>
        <dbReference type="SAM" id="MobiDB-lite"/>
    </source>
</evidence>